<dbReference type="EC" id="1.8.4.12" evidence="6"/>
<accession>D7EZK0</accession>
<evidence type="ECO:0000313" key="9">
    <source>
        <dbReference type="EMBL" id="ACH70611.1"/>
    </source>
</evidence>
<comment type="function">
    <text evidence="6">Catalyzes the reduction of methionine sulfoxide (MetSO) to methionine in proteins. Plays a protective role against oxidative stress by restoring activity to proteins that have been inactivated by methionine oxidation. MSRB family specifically reduces the MetSO R-enantiomer.</text>
</comment>
<organism evidence="9">
    <name type="scientific">Ulva fasciata</name>
    <dbReference type="NCBI Taxonomy" id="111617"/>
    <lineage>
        <taxon>Eukaryota</taxon>
        <taxon>Viridiplantae</taxon>
        <taxon>Chlorophyta</taxon>
        <taxon>core chlorophytes</taxon>
        <taxon>Ulvophyceae</taxon>
        <taxon>OUU clade</taxon>
        <taxon>Ulvales</taxon>
        <taxon>Ulvaceae</taxon>
        <taxon>Ulva</taxon>
    </lineage>
</organism>
<dbReference type="InterPro" id="IPR011057">
    <property type="entry name" value="Mss4-like_sf"/>
</dbReference>
<evidence type="ECO:0000256" key="4">
    <source>
        <dbReference type="ARBA" id="ARBA00023002"/>
    </source>
</evidence>
<dbReference type="GO" id="GO:0030091">
    <property type="term" value="P:protein repair"/>
    <property type="evidence" value="ECO:0007669"/>
    <property type="project" value="InterPro"/>
</dbReference>
<dbReference type="Pfam" id="PF01641">
    <property type="entry name" value="SelR"/>
    <property type="match status" value="1"/>
</dbReference>
<dbReference type="NCBIfam" id="TIGR00357">
    <property type="entry name" value="peptide-methionine (R)-S-oxide reductase MsrB"/>
    <property type="match status" value="1"/>
</dbReference>
<evidence type="ECO:0000259" key="8">
    <source>
        <dbReference type="PROSITE" id="PS51790"/>
    </source>
</evidence>
<dbReference type="EMBL" id="EU701066">
    <property type="protein sequence ID" value="ACH70611.1"/>
    <property type="molecule type" value="mRNA"/>
</dbReference>
<sequence>MASLVGNCGRSITRSHPGRSAQKPRCSTRSSALVRRGLLLTAGLLVSPLAQAADSEFASSAALAMGNRQGSFMLSDEEWRSKLSPTQYSILRQASTERPFVSPLSNEKRTGTFVCAGCGEKLFSSEAKYNSGTGWPSFYQPLPNAVSEVPDFSIFFMPRTEVRCKKCQGHLGHVFNDGPKPTGQRYCMNGAAMEFEVEA</sequence>
<proteinExistence type="evidence at transcript level"/>
<dbReference type="GO" id="GO:0006979">
    <property type="term" value="P:response to oxidative stress"/>
    <property type="evidence" value="ECO:0007669"/>
    <property type="project" value="InterPro"/>
</dbReference>
<protein>
    <recommendedName>
        <fullName evidence="6">Peptide-methionine (R)-S-oxide reductase</fullName>
        <ecNumber evidence="6">1.8.4.12</ecNumber>
    </recommendedName>
</protein>
<evidence type="ECO:0000256" key="7">
    <source>
        <dbReference type="SAM" id="MobiDB-lite"/>
    </source>
</evidence>
<dbReference type="GO" id="GO:0033743">
    <property type="term" value="F:peptide-methionine (R)-S-oxide reductase activity"/>
    <property type="evidence" value="ECO:0007669"/>
    <property type="project" value="UniProtKB-EC"/>
</dbReference>
<dbReference type="FunFam" id="2.170.150.20:FF:000001">
    <property type="entry name" value="Peptide methionine sulfoxide reductase MsrB"/>
    <property type="match status" value="1"/>
</dbReference>
<keyword evidence="2 6" id="KW-0479">Metal-binding</keyword>
<dbReference type="InterPro" id="IPR002579">
    <property type="entry name" value="Met_Sox_Rdtase_MsrB_dom"/>
</dbReference>
<dbReference type="PROSITE" id="PS51790">
    <property type="entry name" value="MSRB"/>
    <property type="match status" value="1"/>
</dbReference>
<evidence type="ECO:0000256" key="2">
    <source>
        <dbReference type="ARBA" id="ARBA00022723"/>
    </source>
</evidence>
<reference evidence="9" key="1">
    <citation type="submission" date="2008-05" db="EMBL/GenBank/DDBJ databases">
        <title>Hypersalinity-induced expression of antioxidative-related genes in Ulva fasciata Delile.</title>
        <authorList>
            <person name="Lee T.-M."/>
            <person name="Sung M.-S."/>
            <person name="Wu T.-M."/>
            <person name="Liu Y.-P."/>
        </authorList>
    </citation>
    <scope>NUCLEOTIDE SEQUENCE</scope>
</reference>
<evidence type="ECO:0000256" key="5">
    <source>
        <dbReference type="ARBA" id="ARBA00048488"/>
    </source>
</evidence>
<dbReference type="PANTHER" id="PTHR10173">
    <property type="entry name" value="METHIONINE SULFOXIDE REDUCTASE"/>
    <property type="match status" value="1"/>
</dbReference>
<comment type="catalytic activity">
    <reaction evidence="5 6">
        <text>L-methionyl-[protein] + [thioredoxin]-disulfide + H2O = L-methionyl-(R)-S-oxide-[protein] + [thioredoxin]-dithiol</text>
        <dbReference type="Rhea" id="RHEA:24164"/>
        <dbReference type="Rhea" id="RHEA-COMP:10698"/>
        <dbReference type="Rhea" id="RHEA-COMP:10700"/>
        <dbReference type="Rhea" id="RHEA-COMP:12313"/>
        <dbReference type="Rhea" id="RHEA-COMP:12314"/>
        <dbReference type="ChEBI" id="CHEBI:15377"/>
        <dbReference type="ChEBI" id="CHEBI:16044"/>
        <dbReference type="ChEBI" id="CHEBI:29950"/>
        <dbReference type="ChEBI" id="CHEBI:45764"/>
        <dbReference type="ChEBI" id="CHEBI:50058"/>
        <dbReference type="EC" id="1.8.4.12"/>
    </reaction>
</comment>
<comment type="cofactor">
    <cofactor evidence="6">
        <name>Zn(2+)</name>
        <dbReference type="ChEBI" id="CHEBI:29105"/>
    </cofactor>
    <text evidence="6">Binds 1 zinc ion per subunit.</text>
</comment>
<dbReference type="GO" id="GO:0005737">
    <property type="term" value="C:cytoplasm"/>
    <property type="evidence" value="ECO:0007669"/>
    <property type="project" value="TreeGrafter"/>
</dbReference>
<evidence type="ECO:0000256" key="6">
    <source>
        <dbReference type="RuleBase" id="RU365044"/>
    </source>
</evidence>
<dbReference type="AlphaFoldDB" id="D7EZK0"/>
<dbReference type="Gene3D" id="2.170.150.20">
    <property type="entry name" value="Peptide methionine sulfoxide reductase"/>
    <property type="match status" value="1"/>
</dbReference>
<dbReference type="InterPro" id="IPR028427">
    <property type="entry name" value="Met_Sox_Rdtase_MsrB"/>
</dbReference>
<feature type="domain" description="MsrB" evidence="8">
    <location>
        <begin position="76"/>
        <end position="198"/>
    </location>
</feature>
<evidence type="ECO:0000256" key="1">
    <source>
        <dbReference type="ARBA" id="ARBA00007174"/>
    </source>
</evidence>
<dbReference type="SUPFAM" id="SSF51316">
    <property type="entry name" value="Mss4-like"/>
    <property type="match status" value="1"/>
</dbReference>
<feature type="region of interest" description="Disordered" evidence="7">
    <location>
        <begin position="1"/>
        <end position="27"/>
    </location>
</feature>
<comment type="similarity">
    <text evidence="1 6">Belongs to the MsrB Met sulfoxide reductase family.</text>
</comment>
<dbReference type="GO" id="GO:0046872">
    <property type="term" value="F:metal ion binding"/>
    <property type="evidence" value="ECO:0007669"/>
    <property type="project" value="UniProtKB-KW"/>
</dbReference>
<evidence type="ECO:0000256" key="3">
    <source>
        <dbReference type="ARBA" id="ARBA00022833"/>
    </source>
</evidence>
<keyword evidence="3 6" id="KW-0862">Zinc</keyword>
<dbReference type="PANTHER" id="PTHR10173:SF57">
    <property type="entry name" value="PEPTIDE-METHIONINE (R)-S-OXIDE REDUCTASE"/>
    <property type="match status" value="1"/>
</dbReference>
<name>D7EZK0_9CHLO</name>
<keyword evidence="4 6" id="KW-0560">Oxidoreductase</keyword>